<proteinExistence type="predicted"/>
<protein>
    <submittedName>
        <fullName evidence="1">Uncharacterized protein</fullName>
    </submittedName>
</protein>
<evidence type="ECO:0000313" key="2">
    <source>
        <dbReference type="Proteomes" id="UP000807025"/>
    </source>
</evidence>
<accession>A0A9P5ZLX7</accession>
<organism evidence="1 2">
    <name type="scientific">Pleurotus eryngii</name>
    <name type="common">Boletus of the steppes</name>
    <dbReference type="NCBI Taxonomy" id="5323"/>
    <lineage>
        <taxon>Eukaryota</taxon>
        <taxon>Fungi</taxon>
        <taxon>Dikarya</taxon>
        <taxon>Basidiomycota</taxon>
        <taxon>Agaricomycotina</taxon>
        <taxon>Agaricomycetes</taxon>
        <taxon>Agaricomycetidae</taxon>
        <taxon>Agaricales</taxon>
        <taxon>Pleurotineae</taxon>
        <taxon>Pleurotaceae</taxon>
        <taxon>Pleurotus</taxon>
    </lineage>
</organism>
<dbReference type="Proteomes" id="UP000807025">
    <property type="component" value="Unassembled WGS sequence"/>
</dbReference>
<dbReference type="EMBL" id="MU154700">
    <property type="protein sequence ID" value="KAF9488729.1"/>
    <property type="molecule type" value="Genomic_DNA"/>
</dbReference>
<dbReference type="AlphaFoldDB" id="A0A9P5ZLX7"/>
<reference evidence="1" key="1">
    <citation type="submission" date="2020-11" db="EMBL/GenBank/DDBJ databases">
        <authorList>
            <consortium name="DOE Joint Genome Institute"/>
            <person name="Ahrendt S."/>
            <person name="Riley R."/>
            <person name="Andreopoulos W."/>
            <person name="Labutti K."/>
            <person name="Pangilinan J."/>
            <person name="Ruiz-Duenas F.J."/>
            <person name="Barrasa J.M."/>
            <person name="Sanchez-Garcia M."/>
            <person name="Camarero S."/>
            <person name="Miyauchi S."/>
            <person name="Serrano A."/>
            <person name="Linde D."/>
            <person name="Babiker R."/>
            <person name="Drula E."/>
            <person name="Ayuso-Fernandez I."/>
            <person name="Pacheco R."/>
            <person name="Padilla G."/>
            <person name="Ferreira P."/>
            <person name="Barriuso J."/>
            <person name="Kellner H."/>
            <person name="Castanera R."/>
            <person name="Alfaro M."/>
            <person name="Ramirez L."/>
            <person name="Pisabarro A.G."/>
            <person name="Kuo A."/>
            <person name="Tritt A."/>
            <person name="Lipzen A."/>
            <person name="He G."/>
            <person name="Yan M."/>
            <person name="Ng V."/>
            <person name="Cullen D."/>
            <person name="Martin F."/>
            <person name="Rosso M.-N."/>
            <person name="Henrissat B."/>
            <person name="Hibbett D."/>
            <person name="Martinez A.T."/>
            <person name="Grigoriev I.V."/>
        </authorList>
    </citation>
    <scope>NUCLEOTIDE SEQUENCE</scope>
    <source>
        <strain evidence="1">ATCC 90797</strain>
    </source>
</reference>
<gene>
    <name evidence="1" type="ORF">BDN71DRAFT_1435935</name>
</gene>
<comment type="caution">
    <text evidence="1">The sequence shown here is derived from an EMBL/GenBank/DDBJ whole genome shotgun (WGS) entry which is preliminary data.</text>
</comment>
<keyword evidence="2" id="KW-1185">Reference proteome</keyword>
<sequence>MGLSPQCTKAVITQSAPNCPPTLSEGDIDASILWDWFMKCKNFLRHKDISGLTMVKTVTYGMSGVWAICWLATSGPLLDALPSNWEHTMCMDILHFCQGSKVFFNYALELMGKNNLLARTDSFMNDKFMRETIEAGLESELSCECNRKGLGAIVEFSEWLEKVKRINEKCQQCFEEMSQAIAKLS</sequence>
<name>A0A9P5ZLX7_PLEER</name>
<evidence type="ECO:0000313" key="1">
    <source>
        <dbReference type="EMBL" id="KAF9488729.1"/>
    </source>
</evidence>
<dbReference type="OrthoDB" id="2369050at2759"/>